<evidence type="ECO:0000313" key="9">
    <source>
        <dbReference type="EMBL" id="RWR88190.1"/>
    </source>
</evidence>
<evidence type="ECO:0000313" key="10">
    <source>
        <dbReference type="Proteomes" id="UP000283530"/>
    </source>
</evidence>
<evidence type="ECO:0000256" key="2">
    <source>
        <dbReference type="ARBA" id="ARBA00011738"/>
    </source>
</evidence>
<organism evidence="9 10">
    <name type="scientific">Cinnamomum micranthum f. kanehirae</name>
    <dbReference type="NCBI Taxonomy" id="337451"/>
    <lineage>
        <taxon>Eukaryota</taxon>
        <taxon>Viridiplantae</taxon>
        <taxon>Streptophyta</taxon>
        <taxon>Embryophyta</taxon>
        <taxon>Tracheophyta</taxon>
        <taxon>Spermatophyta</taxon>
        <taxon>Magnoliopsida</taxon>
        <taxon>Magnoliidae</taxon>
        <taxon>Laurales</taxon>
        <taxon>Lauraceae</taxon>
        <taxon>Cinnamomum</taxon>
    </lineage>
</organism>
<proteinExistence type="predicted"/>
<dbReference type="GO" id="GO:0005634">
    <property type="term" value="C:nucleus"/>
    <property type="evidence" value="ECO:0007669"/>
    <property type="project" value="UniProtKB-SubCell"/>
</dbReference>
<comment type="subunit">
    <text evidence="2">Homodimer.</text>
</comment>
<comment type="caution">
    <text evidence="9">The sequence shown here is derived from an EMBL/GenBank/DDBJ whole genome shotgun (WGS) entry which is preliminary data.</text>
</comment>
<dbReference type="InterPro" id="IPR011598">
    <property type="entry name" value="bHLH_dom"/>
</dbReference>
<dbReference type="OrthoDB" id="673975at2759"/>
<dbReference type="CDD" id="cd11393">
    <property type="entry name" value="bHLH_AtbHLH_like"/>
    <property type="match status" value="1"/>
</dbReference>
<feature type="compositionally biased region" description="Basic and acidic residues" evidence="7">
    <location>
        <begin position="438"/>
        <end position="452"/>
    </location>
</feature>
<feature type="region of interest" description="Disordered" evidence="7">
    <location>
        <begin position="428"/>
        <end position="452"/>
    </location>
</feature>
<protein>
    <submittedName>
        <fullName evidence="9">Transcription factor bHLH123-like protein</fullName>
    </submittedName>
</protein>
<dbReference type="GO" id="GO:0000978">
    <property type="term" value="F:RNA polymerase II cis-regulatory region sequence-specific DNA binding"/>
    <property type="evidence" value="ECO:0007669"/>
    <property type="project" value="TreeGrafter"/>
</dbReference>
<evidence type="ECO:0000259" key="8">
    <source>
        <dbReference type="PROSITE" id="PS50888"/>
    </source>
</evidence>
<feature type="domain" description="BHLH" evidence="8">
    <location>
        <begin position="366"/>
        <end position="415"/>
    </location>
</feature>
<dbReference type="PROSITE" id="PS50888">
    <property type="entry name" value="BHLH"/>
    <property type="match status" value="1"/>
</dbReference>
<feature type="region of interest" description="Disordered" evidence="7">
    <location>
        <begin position="344"/>
        <end position="365"/>
    </location>
</feature>
<keyword evidence="3" id="KW-0805">Transcription regulation</keyword>
<keyword evidence="4" id="KW-0238">DNA-binding</keyword>
<dbReference type="InterPro" id="IPR045239">
    <property type="entry name" value="bHLH95_bHLH"/>
</dbReference>
<dbReference type="PANTHER" id="PTHR16223:SF238">
    <property type="entry name" value="TRANSCRIPTION FACTOR BHLH114"/>
    <property type="match status" value="1"/>
</dbReference>
<dbReference type="InterPro" id="IPR036638">
    <property type="entry name" value="HLH_DNA-bd_sf"/>
</dbReference>
<dbReference type="GO" id="GO:0046983">
    <property type="term" value="F:protein dimerization activity"/>
    <property type="evidence" value="ECO:0007669"/>
    <property type="project" value="InterPro"/>
</dbReference>
<evidence type="ECO:0000256" key="5">
    <source>
        <dbReference type="ARBA" id="ARBA00023163"/>
    </source>
</evidence>
<sequence>MLGDLVAMADDRICGGNWWNSSRPAFSGLSSPCSTAPSDLGGFGWTEIARSCEEPVSISDSSMVFRDAQKAQTPDSAGSGGVLMDSTLQMAGFGLSQQMDWNQALLRSSGRAESNFHDLLQEDSNSVPNFRQETVMESIQVQKDWSPKDFMGSGEEASANVFKQINQSLNLDQPRLNSTEDCVVTCQGLPANSFPMTSAPFGSPSTLLQGLFDSNLQPQQAIFDNRSINYMNSNDFSPSWPKFSQFLNPSTPKQQPSNQLQFSNNTPFWNASATSMSNVRSNFYPFPHNQFLTHNFEEKPNCSNLSVKVNIQSSTDIIRSILASLNSKMNFLFILFQPNMDEIRDSSSTTKKNNNESAMKRPRIETPSPVPTFKACIWKEKLGDRITALQQLVSPFGKTDTASVLFEAIDYIKFLHEQVNVLSTPYMKSGAPMQHQQNSDKGKDGEGPKQDLRSRGLCLVPISSTYTVTNEGAPDIWTPTFGGSFR</sequence>
<dbReference type="FunFam" id="4.10.280.10:FF:000032">
    <property type="entry name" value="Transcription factor bHLH123 family"/>
    <property type="match status" value="1"/>
</dbReference>
<comment type="subcellular location">
    <subcellularLocation>
        <location evidence="1">Nucleus</location>
    </subcellularLocation>
</comment>
<dbReference type="Gene3D" id="4.10.280.10">
    <property type="entry name" value="Helix-loop-helix DNA-binding domain"/>
    <property type="match status" value="1"/>
</dbReference>
<dbReference type="GO" id="GO:0000981">
    <property type="term" value="F:DNA-binding transcription factor activity, RNA polymerase II-specific"/>
    <property type="evidence" value="ECO:0007669"/>
    <property type="project" value="TreeGrafter"/>
</dbReference>
<evidence type="ECO:0000256" key="7">
    <source>
        <dbReference type="SAM" id="MobiDB-lite"/>
    </source>
</evidence>
<name>A0A443PBR1_9MAGN</name>
<keyword evidence="6" id="KW-0539">Nucleus</keyword>
<reference evidence="9 10" key="1">
    <citation type="journal article" date="2019" name="Nat. Plants">
        <title>Stout camphor tree genome fills gaps in understanding of flowering plant genome evolution.</title>
        <authorList>
            <person name="Chaw S.M."/>
            <person name="Liu Y.C."/>
            <person name="Wu Y.W."/>
            <person name="Wang H.Y."/>
            <person name="Lin C.I."/>
            <person name="Wu C.S."/>
            <person name="Ke H.M."/>
            <person name="Chang L.Y."/>
            <person name="Hsu C.Y."/>
            <person name="Yang H.T."/>
            <person name="Sudianto E."/>
            <person name="Hsu M.H."/>
            <person name="Wu K.P."/>
            <person name="Wang L.N."/>
            <person name="Leebens-Mack J.H."/>
            <person name="Tsai I.J."/>
        </authorList>
    </citation>
    <scope>NUCLEOTIDE SEQUENCE [LARGE SCALE GENOMIC DNA]</scope>
    <source>
        <strain evidence="10">cv. Chaw 1501</strain>
        <tissue evidence="9">Young leaves</tissue>
    </source>
</reference>
<evidence type="ECO:0000256" key="4">
    <source>
        <dbReference type="ARBA" id="ARBA00023125"/>
    </source>
</evidence>
<keyword evidence="5" id="KW-0804">Transcription</keyword>
<dbReference type="InterPro" id="IPR045843">
    <property type="entry name" value="IND-like"/>
</dbReference>
<dbReference type="Proteomes" id="UP000283530">
    <property type="component" value="Unassembled WGS sequence"/>
</dbReference>
<accession>A0A443PBR1</accession>
<evidence type="ECO:0000256" key="6">
    <source>
        <dbReference type="ARBA" id="ARBA00023242"/>
    </source>
</evidence>
<gene>
    <name evidence="9" type="ORF">CKAN_01718100</name>
</gene>
<keyword evidence="10" id="KW-1185">Reference proteome</keyword>
<dbReference type="EMBL" id="QPKB01000007">
    <property type="protein sequence ID" value="RWR88190.1"/>
    <property type="molecule type" value="Genomic_DNA"/>
</dbReference>
<dbReference type="SUPFAM" id="SSF47459">
    <property type="entry name" value="HLH, helix-loop-helix DNA-binding domain"/>
    <property type="match status" value="1"/>
</dbReference>
<dbReference type="AlphaFoldDB" id="A0A443PBR1"/>
<evidence type="ECO:0000256" key="1">
    <source>
        <dbReference type="ARBA" id="ARBA00004123"/>
    </source>
</evidence>
<dbReference type="PANTHER" id="PTHR16223">
    <property type="entry name" value="TRANSCRIPTION FACTOR BHLH83-RELATED"/>
    <property type="match status" value="1"/>
</dbReference>
<evidence type="ECO:0000256" key="3">
    <source>
        <dbReference type="ARBA" id="ARBA00023015"/>
    </source>
</evidence>